<protein>
    <submittedName>
        <fullName evidence="1">Uncharacterized protein</fullName>
    </submittedName>
</protein>
<dbReference type="VEuPathDB" id="VectorBase:MDOA008070"/>
<dbReference type="EnsemblMetazoa" id="MDOA008070-RA">
    <property type="protein sequence ID" value="MDOA008070-PA"/>
    <property type="gene ID" value="MDOA008070"/>
</dbReference>
<organism evidence="1">
    <name type="scientific">Musca domestica</name>
    <name type="common">House fly</name>
    <dbReference type="NCBI Taxonomy" id="7370"/>
    <lineage>
        <taxon>Eukaryota</taxon>
        <taxon>Metazoa</taxon>
        <taxon>Ecdysozoa</taxon>
        <taxon>Arthropoda</taxon>
        <taxon>Hexapoda</taxon>
        <taxon>Insecta</taxon>
        <taxon>Pterygota</taxon>
        <taxon>Neoptera</taxon>
        <taxon>Endopterygota</taxon>
        <taxon>Diptera</taxon>
        <taxon>Brachycera</taxon>
        <taxon>Muscomorpha</taxon>
        <taxon>Muscoidea</taxon>
        <taxon>Muscidae</taxon>
        <taxon>Musca</taxon>
    </lineage>
</organism>
<reference evidence="1" key="1">
    <citation type="submission" date="2020-05" db="UniProtKB">
        <authorList>
            <consortium name="EnsemblMetazoa"/>
        </authorList>
    </citation>
    <scope>IDENTIFICATION</scope>
    <source>
        <strain evidence="1">Aabys</strain>
    </source>
</reference>
<evidence type="ECO:0000313" key="1">
    <source>
        <dbReference type="EnsemblMetazoa" id="MDOA008070-PA"/>
    </source>
</evidence>
<dbReference type="AlphaFoldDB" id="A0A1I8MSP8"/>
<sequence>MVALYNVDELDQNPKTLGDWVKNFRLKKIQMKRKLRASGAELRVCAILSTALMSAELELRRKQQERFQKWLEFQSKINKNHELQPRSEPLSQHQQHSSNFNEEVVLVARHESDAQTCKQSEEITNLWKCELSELDNFMRSISSSTNSCRDISSSNENESRQNGDQNFPSEVQKNFFQQSIQVSS</sequence>
<name>A0A1I8MSP8_MUSDO</name>
<accession>A0A1I8MSP8</accession>
<proteinExistence type="predicted"/>
<dbReference type="eggNOG" id="ENOG502SG06">
    <property type="taxonomic scope" value="Eukaryota"/>
</dbReference>